<dbReference type="SFLD" id="SFLDS00005">
    <property type="entry name" value="Isoprenoid_Synthase_Type_I"/>
    <property type="match status" value="1"/>
</dbReference>
<dbReference type="FunFam" id="1.10.600.10:FF:000002">
    <property type="entry name" value="Octaprenyl diphosphate synthase"/>
    <property type="match status" value="1"/>
</dbReference>
<evidence type="ECO:0000256" key="12">
    <source>
        <dbReference type="RuleBase" id="RU004466"/>
    </source>
</evidence>
<keyword evidence="4" id="KW-0479">Metal-binding</keyword>
<evidence type="ECO:0000256" key="7">
    <source>
        <dbReference type="ARBA" id="ARBA00055029"/>
    </source>
</evidence>
<gene>
    <name evidence="13" type="ORF">GRI48_13470</name>
</gene>
<protein>
    <recommendedName>
        <fullName evidence="9">Octaprenyl diphosphate synthase</fullName>
        <ecNumber evidence="8">2.5.1.90</ecNumber>
    </recommendedName>
    <alternativeName>
        <fullName evidence="11">All-trans-octaprenyl-diphosphate synthase</fullName>
    </alternativeName>
    <alternativeName>
        <fullName evidence="10">Octaprenyl pyrophosphate synthase</fullName>
    </alternativeName>
</protein>
<dbReference type="Gene3D" id="1.10.600.10">
    <property type="entry name" value="Farnesyl Diphosphate Synthase"/>
    <property type="match status" value="1"/>
</dbReference>
<dbReference type="Pfam" id="PF00348">
    <property type="entry name" value="polyprenyl_synt"/>
    <property type="match status" value="1"/>
</dbReference>
<dbReference type="AlphaFoldDB" id="A0A844YJG3"/>
<dbReference type="PROSITE" id="PS00723">
    <property type="entry name" value="POLYPRENYL_SYNTHASE_1"/>
    <property type="match status" value="1"/>
</dbReference>
<dbReference type="GO" id="GO:0106350">
    <property type="term" value="F:all-trans-octaprenyl-diphosphate synthase activity"/>
    <property type="evidence" value="ECO:0007669"/>
    <property type="project" value="UniProtKB-EC"/>
</dbReference>
<proteinExistence type="inferred from homology"/>
<dbReference type="EMBL" id="WTYN01000005">
    <property type="protein sequence ID" value="MXO64012.1"/>
    <property type="molecule type" value="Genomic_DNA"/>
</dbReference>
<name>A0A844YJG3_9SPHN</name>
<evidence type="ECO:0000256" key="1">
    <source>
        <dbReference type="ARBA" id="ARBA00001946"/>
    </source>
</evidence>
<comment type="cofactor">
    <cofactor evidence="1">
        <name>Mg(2+)</name>
        <dbReference type="ChEBI" id="CHEBI:18420"/>
    </cofactor>
</comment>
<comment type="caution">
    <text evidence="13">The sequence shown here is derived from an EMBL/GenBank/DDBJ whole genome shotgun (WGS) entry which is preliminary data.</text>
</comment>
<evidence type="ECO:0000256" key="8">
    <source>
        <dbReference type="ARBA" id="ARBA00066511"/>
    </source>
</evidence>
<dbReference type="SUPFAM" id="SSF48576">
    <property type="entry name" value="Terpenoid synthases"/>
    <property type="match status" value="1"/>
</dbReference>
<dbReference type="InterPro" id="IPR000092">
    <property type="entry name" value="Polyprenyl_synt"/>
</dbReference>
<dbReference type="PANTHER" id="PTHR12001:SF69">
    <property type="entry name" value="ALL TRANS-POLYPRENYL-DIPHOSPHATE SYNTHASE PDSS1"/>
    <property type="match status" value="1"/>
</dbReference>
<evidence type="ECO:0000256" key="2">
    <source>
        <dbReference type="ARBA" id="ARBA00006706"/>
    </source>
</evidence>
<comment type="similarity">
    <text evidence="2 12">Belongs to the FPP/GGPP synthase family.</text>
</comment>
<keyword evidence="5" id="KW-0460">Magnesium</keyword>
<evidence type="ECO:0000256" key="4">
    <source>
        <dbReference type="ARBA" id="ARBA00022723"/>
    </source>
</evidence>
<evidence type="ECO:0000313" key="14">
    <source>
        <dbReference type="Proteomes" id="UP000445582"/>
    </source>
</evidence>
<dbReference type="InterPro" id="IPR008949">
    <property type="entry name" value="Isoprenoid_synthase_dom_sf"/>
</dbReference>
<dbReference type="OrthoDB" id="9805316at2"/>
<evidence type="ECO:0000256" key="10">
    <source>
        <dbReference type="ARBA" id="ARBA00079637"/>
    </source>
</evidence>
<dbReference type="CDD" id="cd00685">
    <property type="entry name" value="Trans_IPPS_HT"/>
    <property type="match status" value="1"/>
</dbReference>
<dbReference type="Proteomes" id="UP000445582">
    <property type="component" value="Unassembled WGS sequence"/>
</dbReference>
<dbReference type="RefSeq" id="WP_160677341.1">
    <property type="nucleotide sequence ID" value="NZ_WTYN01000005.1"/>
</dbReference>
<evidence type="ECO:0000313" key="13">
    <source>
        <dbReference type="EMBL" id="MXO64012.1"/>
    </source>
</evidence>
<dbReference type="GO" id="GO:0008299">
    <property type="term" value="P:isoprenoid biosynthetic process"/>
    <property type="evidence" value="ECO:0007669"/>
    <property type="project" value="InterPro"/>
</dbReference>
<evidence type="ECO:0000256" key="5">
    <source>
        <dbReference type="ARBA" id="ARBA00022842"/>
    </source>
</evidence>
<dbReference type="InterPro" id="IPR033749">
    <property type="entry name" value="Polyprenyl_synt_CS"/>
</dbReference>
<keyword evidence="14" id="KW-1185">Reference proteome</keyword>
<accession>A0A844YJG3</accession>
<comment type="function">
    <text evidence="7">Supplies octaprenyl diphosphate, the precursor for the side chain of the isoprenoid quinones ubiquinone and menaquinone.</text>
</comment>
<comment type="catalytic activity">
    <reaction evidence="6">
        <text>5 isopentenyl diphosphate + (2E,6E)-farnesyl diphosphate = all-trans-octaprenyl diphosphate + 5 diphosphate</text>
        <dbReference type="Rhea" id="RHEA:27798"/>
        <dbReference type="ChEBI" id="CHEBI:33019"/>
        <dbReference type="ChEBI" id="CHEBI:57711"/>
        <dbReference type="ChEBI" id="CHEBI:128769"/>
        <dbReference type="ChEBI" id="CHEBI:175763"/>
        <dbReference type="EC" id="2.5.1.90"/>
    </reaction>
</comment>
<evidence type="ECO:0000256" key="6">
    <source>
        <dbReference type="ARBA" id="ARBA00051506"/>
    </source>
</evidence>
<dbReference type="EC" id="2.5.1.90" evidence="8"/>
<sequence>MSADIVPLPQRSDRPPSLDPMLALTAHGMNSVNAVILDRMQSEIPLIPALAGHLISGGGKRLRPMLTLAGAELVGYNGARHHKLAAAVEFIHTATLLHDDVVDGSELRRGKTAANIVFGNPATILVGDFLFSRAFELMTEDGSLKVLKILSNASAVIAEGEVSQLTAQRQIETSEERYLQIIGSKTAALFAAASRIAAVVAECDERQEQALDDYGRNLGVAFQLVDDAIDYDSDAAAMGKDRGDDFREGKMTLPVILAYARGGEDERAFWRQAVRGDRTSDADLEHAISLIARHDALVDTRERARHFAQRAVDAISIFPDSKARQAMAEAAHFAVARGY</sequence>
<keyword evidence="3 12" id="KW-0808">Transferase</keyword>
<dbReference type="PANTHER" id="PTHR12001">
    <property type="entry name" value="GERANYLGERANYL PYROPHOSPHATE SYNTHASE"/>
    <property type="match status" value="1"/>
</dbReference>
<evidence type="ECO:0000256" key="9">
    <source>
        <dbReference type="ARBA" id="ARBA00072473"/>
    </source>
</evidence>
<reference evidence="13 14" key="1">
    <citation type="submission" date="2019-12" db="EMBL/GenBank/DDBJ databases">
        <title>Genomic-based taxomic classification of the family Erythrobacteraceae.</title>
        <authorList>
            <person name="Xu L."/>
        </authorList>
    </citation>
    <scope>NUCLEOTIDE SEQUENCE [LARGE SCALE GENOMIC DNA]</scope>
    <source>
        <strain evidence="13 14">MCCC 1A09965</strain>
    </source>
</reference>
<evidence type="ECO:0000256" key="3">
    <source>
        <dbReference type="ARBA" id="ARBA00022679"/>
    </source>
</evidence>
<dbReference type="GO" id="GO:0046872">
    <property type="term" value="F:metal ion binding"/>
    <property type="evidence" value="ECO:0007669"/>
    <property type="project" value="UniProtKB-KW"/>
</dbReference>
<evidence type="ECO:0000256" key="11">
    <source>
        <dbReference type="ARBA" id="ARBA00083124"/>
    </source>
</evidence>
<organism evidence="13 14">
    <name type="scientific">Qipengyuania oceanensis</name>
    <dbReference type="NCBI Taxonomy" id="1463597"/>
    <lineage>
        <taxon>Bacteria</taxon>
        <taxon>Pseudomonadati</taxon>
        <taxon>Pseudomonadota</taxon>
        <taxon>Alphaproteobacteria</taxon>
        <taxon>Sphingomonadales</taxon>
        <taxon>Erythrobacteraceae</taxon>
        <taxon>Qipengyuania</taxon>
    </lineage>
</organism>